<gene>
    <name evidence="3" type="ORF">AMORRO_LOCUS11471</name>
</gene>
<keyword evidence="4" id="KW-1185">Reference proteome</keyword>
<name>A0A9N9HJA7_9GLOM</name>
<proteinExistence type="predicted"/>
<feature type="non-terminal residue" evidence="3">
    <location>
        <position position="101"/>
    </location>
</feature>
<keyword evidence="2" id="KW-0472">Membrane</keyword>
<feature type="compositionally biased region" description="Low complexity" evidence="1">
    <location>
        <begin position="60"/>
        <end position="84"/>
    </location>
</feature>
<accession>A0A9N9HJA7</accession>
<feature type="non-terminal residue" evidence="3">
    <location>
        <position position="1"/>
    </location>
</feature>
<dbReference type="AlphaFoldDB" id="A0A9N9HJA7"/>
<keyword evidence="2" id="KW-0812">Transmembrane</keyword>
<evidence type="ECO:0000256" key="1">
    <source>
        <dbReference type="SAM" id="MobiDB-lite"/>
    </source>
</evidence>
<evidence type="ECO:0000313" key="4">
    <source>
        <dbReference type="Proteomes" id="UP000789342"/>
    </source>
</evidence>
<protein>
    <submittedName>
        <fullName evidence="3">17786_t:CDS:1</fullName>
    </submittedName>
</protein>
<dbReference type="Proteomes" id="UP000789342">
    <property type="component" value="Unassembled WGS sequence"/>
</dbReference>
<feature type="transmembrane region" description="Helical" evidence="2">
    <location>
        <begin position="12"/>
        <end position="31"/>
    </location>
</feature>
<evidence type="ECO:0000313" key="3">
    <source>
        <dbReference type="EMBL" id="CAG8686055.1"/>
    </source>
</evidence>
<keyword evidence="2" id="KW-1133">Transmembrane helix</keyword>
<dbReference type="EMBL" id="CAJVPV010014635">
    <property type="protein sequence ID" value="CAG8686055.1"/>
    <property type="molecule type" value="Genomic_DNA"/>
</dbReference>
<feature type="region of interest" description="Disordered" evidence="1">
    <location>
        <begin position="47"/>
        <end position="85"/>
    </location>
</feature>
<comment type="caution">
    <text evidence="3">The sequence shown here is derived from an EMBL/GenBank/DDBJ whole genome shotgun (WGS) entry which is preliminary data.</text>
</comment>
<sequence>KLINLSIPLYSSIVFGIIAVHQFYGVVLSFLKKIVRGSNAVERRLNDDVSKNKSKKNKIKCSTDTSSNSDTSDSNSGNSSASSSGIEVIHVKRPFLKRKVK</sequence>
<reference evidence="3" key="1">
    <citation type="submission" date="2021-06" db="EMBL/GenBank/DDBJ databases">
        <authorList>
            <person name="Kallberg Y."/>
            <person name="Tangrot J."/>
            <person name="Rosling A."/>
        </authorList>
    </citation>
    <scope>NUCLEOTIDE SEQUENCE</scope>
    <source>
        <strain evidence="3">CL551</strain>
    </source>
</reference>
<evidence type="ECO:0000256" key="2">
    <source>
        <dbReference type="SAM" id="Phobius"/>
    </source>
</evidence>
<organism evidence="3 4">
    <name type="scientific">Acaulospora morrowiae</name>
    <dbReference type="NCBI Taxonomy" id="94023"/>
    <lineage>
        <taxon>Eukaryota</taxon>
        <taxon>Fungi</taxon>
        <taxon>Fungi incertae sedis</taxon>
        <taxon>Mucoromycota</taxon>
        <taxon>Glomeromycotina</taxon>
        <taxon>Glomeromycetes</taxon>
        <taxon>Diversisporales</taxon>
        <taxon>Acaulosporaceae</taxon>
        <taxon>Acaulospora</taxon>
    </lineage>
</organism>